<organism evidence="23 24">
    <name type="scientific">Phyllostomus discolor</name>
    <name type="common">pale spear-nosed bat</name>
    <dbReference type="NCBI Taxonomy" id="89673"/>
    <lineage>
        <taxon>Eukaryota</taxon>
        <taxon>Metazoa</taxon>
        <taxon>Chordata</taxon>
        <taxon>Craniata</taxon>
        <taxon>Vertebrata</taxon>
        <taxon>Euteleostomi</taxon>
        <taxon>Mammalia</taxon>
        <taxon>Eutheria</taxon>
        <taxon>Laurasiatheria</taxon>
        <taxon>Chiroptera</taxon>
        <taxon>Yangochiroptera</taxon>
        <taxon>Phyllostomidae</taxon>
        <taxon>Phyllostominae</taxon>
        <taxon>Phyllostomus</taxon>
    </lineage>
</organism>
<keyword evidence="23" id="KW-1185">Reference proteome</keyword>
<dbReference type="SUPFAM" id="SSF50978">
    <property type="entry name" value="WD40 repeat-like"/>
    <property type="match status" value="2"/>
</dbReference>
<comment type="similarity">
    <text evidence="3">Belongs to the WD repeat L(2)GL family.</text>
</comment>
<dbReference type="PANTHER" id="PTHR10241">
    <property type="entry name" value="LETHAL 2 GIANT LARVAE PROTEIN"/>
    <property type="match status" value="1"/>
</dbReference>
<keyword evidence="13" id="KW-0472">Membrane</keyword>
<dbReference type="GO" id="GO:0045159">
    <property type="term" value="F:myosin II binding"/>
    <property type="evidence" value="ECO:0007669"/>
    <property type="project" value="TreeGrafter"/>
</dbReference>
<dbReference type="PROSITE" id="PS50892">
    <property type="entry name" value="V_SNARE"/>
    <property type="match status" value="1"/>
</dbReference>
<comment type="subcellular location">
    <subcellularLocation>
        <location evidence="1">Cell membrane</location>
        <topology evidence="1">Peripheral membrane protein</topology>
    </subcellularLocation>
    <subcellularLocation>
        <location evidence="2">Cytoplasm</location>
    </subcellularLocation>
</comment>
<evidence type="ECO:0000256" key="14">
    <source>
        <dbReference type="ARBA" id="ARBA00059292"/>
    </source>
</evidence>
<evidence type="ECO:0000256" key="12">
    <source>
        <dbReference type="ARBA" id="ARBA00023054"/>
    </source>
</evidence>
<feature type="region of interest" description="Disordered" evidence="21">
    <location>
        <begin position="15"/>
        <end position="42"/>
    </location>
</feature>
<dbReference type="PROSITE" id="PS00678">
    <property type="entry name" value="WD_REPEATS_1"/>
    <property type="match status" value="1"/>
</dbReference>
<evidence type="ECO:0000313" key="24">
    <source>
        <dbReference type="RefSeq" id="XP_035874040.1"/>
    </source>
</evidence>
<evidence type="ECO:0000256" key="4">
    <source>
        <dbReference type="ARBA" id="ARBA00022448"/>
    </source>
</evidence>
<dbReference type="InterPro" id="IPR000664">
    <property type="entry name" value="Lethal2_giant"/>
</dbReference>
<evidence type="ECO:0000256" key="8">
    <source>
        <dbReference type="ARBA" id="ARBA00022553"/>
    </source>
</evidence>
<evidence type="ECO:0000256" key="15">
    <source>
        <dbReference type="ARBA" id="ARBA00065905"/>
    </source>
</evidence>
<dbReference type="RefSeq" id="XP_035874040.1">
    <property type="nucleotide sequence ID" value="XM_036018147.1"/>
</dbReference>
<dbReference type="GO" id="GO:0005096">
    <property type="term" value="F:GTPase activator activity"/>
    <property type="evidence" value="ECO:0007669"/>
    <property type="project" value="TreeGrafter"/>
</dbReference>
<keyword evidence="12 20" id="KW-0175">Coiled coil</keyword>
<evidence type="ECO:0000256" key="6">
    <source>
        <dbReference type="ARBA" id="ARBA00022483"/>
    </source>
</evidence>
<keyword evidence="5" id="KW-1003">Cell membrane</keyword>
<evidence type="ECO:0000256" key="16">
    <source>
        <dbReference type="ARBA" id="ARBA00067543"/>
    </source>
</evidence>
<dbReference type="PROSITE" id="PS50082">
    <property type="entry name" value="WD_REPEATS_2"/>
    <property type="match status" value="1"/>
</dbReference>
<feature type="repeat" description="WD" evidence="19">
    <location>
        <begin position="246"/>
        <end position="287"/>
    </location>
</feature>
<keyword evidence="9 19" id="KW-0853">WD repeat</keyword>
<comment type="subunit">
    <text evidence="15">Interacts with STX1A and STX4.</text>
</comment>
<dbReference type="GO" id="GO:0006887">
    <property type="term" value="P:exocytosis"/>
    <property type="evidence" value="ECO:0007669"/>
    <property type="project" value="UniProtKB-KW"/>
</dbReference>
<dbReference type="GO" id="GO:0019905">
    <property type="term" value="F:syntaxin binding"/>
    <property type="evidence" value="ECO:0007669"/>
    <property type="project" value="TreeGrafter"/>
</dbReference>
<dbReference type="CDD" id="cd15893">
    <property type="entry name" value="R-SNARE_STXBP5"/>
    <property type="match status" value="1"/>
</dbReference>
<evidence type="ECO:0000256" key="9">
    <source>
        <dbReference type="ARBA" id="ARBA00022574"/>
    </source>
</evidence>
<dbReference type="InterPro" id="IPR013905">
    <property type="entry name" value="Lgl_C_dom"/>
</dbReference>
<dbReference type="Proteomes" id="UP000504628">
    <property type="component" value="Chromosome 2"/>
</dbReference>
<sequence>MKKFNFRKVLDGLTASSPGSGSSSGSNSGGGAGSGSMHSGGTAGVLREEIQETLTSEYFQICKTVRHGFPYQPTALAFDPVQKILAIGTRTGAIRILGRPGVDCYCQHESGAAVLQLQFLINEGALVSAGSDDTLHLWNLRQKRPAILHSLKFNRERITYCHLPFQSKWLYVGTERGNTHIVNIESFILSGYVIMWNKAIELSTKTHPGPVVHLSDSPRDEGKLLIGYENGTVVFWDLKSKRAELRVYYDEAIHSIDWHHEGKQFMCSHSDGSLTLWNLKNPSRPFQTTVPHGKSQREGRKSESCKPILKVEYKTCRNSEPFIIFSGGLSYDKACRRPSLTIMHGKAITVLEMDHPIVEFLTLCETPYPNEFQEPYAVVVLLEKDLIVVDLTQSNFPIFENPYPMDIHESPVTCTAYFADCPPDLILVLYATGVKHKKQGYSNKEWPITGGAWNLGTQTYPEIIITGHADGSIKFWDASAITLQMLYKLKTSKVFEKQKIGEGKQTCEIVEEDPYAIQMIYWCPESRIFCVSGVSAYVIIYKFSKHEVTTEIVSLEVRLQYDVEDIITPEPETSPPFPDLSSQLPSSRSLSGSTNTVSSEGVTKDSIPCLNVKTRPVRMPPGYQAELVIQLVWVDGEPPQQITSLAVNSAYGIVAFGNCNGLAVVDFIQKTVLLSMGTIDLYRSSDLYQRQPRSPRKNKQFIADNFCMRGLSNFYPDLTKRIRTSYQSLTELNDSPVPLELERCKSPTSGLPTRTPEAAPGFYRNEIPAVRQRNQVHHLPVKGSRKLSLPTDLKADLDHVNGHCTSPTSHSCSSGKRLSSADISKVNRWGPGRPPFRKAQSAACMEISLPVTIEESRENSYNRSRSSSISSIDKDSKEAITALYFMESFARKNDSTISPCLFVGTSLGMVLIISLNLPSADEQRFTEPVMVLPSGTFLSLKGAVLTFSCMDRTGGLMQPSYEVWRDPNNADENEKSWRRKLVVNCPSLSQEIGDHQYTIICSEKQAKVYSLPSQTCLYVHNITETSFLLQADVVVMCNSACLACFCANGHIMIMSLPSLRPMLDVNYLPLTDMRIARTFCFTNEGQALYLVSPTEIQRLTYSQEMCDNLQDMLGDLFTPIETPEAQNRGFLKGLFGGSGQTFDREELFGEASAGKASRSLAQHIPGPGGIEGVKGAAGGVMGELTRARIALDERGQRLGELEEKTAGMMTSAEAFSKHAHELMLKYKDKKWYQF</sequence>
<accession>A0A7E6D428</accession>
<feature type="domain" description="V-SNARE coiled-coil homology" evidence="22">
    <location>
        <begin position="1169"/>
        <end position="1229"/>
    </location>
</feature>
<evidence type="ECO:0000256" key="2">
    <source>
        <dbReference type="ARBA" id="ARBA00004496"/>
    </source>
</evidence>
<dbReference type="PRINTS" id="PR00962">
    <property type="entry name" value="LETHAL2GIANT"/>
</dbReference>
<keyword evidence="7" id="KW-0963">Cytoplasm</keyword>
<evidence type="ECO:0000256" key="11">
    <source>
        <dbReference type="ARBA" id="ARBA00022927"/>
    </source>
</evidence>
<dbReference type="GeneID" id="114490920"/>
<dbReference type="SUPFAM" id="SSF58038">
    <property type="entry name" value="SNARE fusion complex"/>
    <property type="match status" value="1"/>
</dbReference>
<dbReference type="Pfam" id="PF08596">
    <property type="entry name" value="Lgl_C"/>
    <property type="match status" value="1"/>
</dbReference>
<feature type="region of interest" description="Disordered" evidence="21">
    <location>
        <begin position="570"/>
        <end position="602"/>
    </location>
</feature>
<keyword evidence="11" id="KW-0653">Protein transport</keyword>
<evidence type="ECO:0000256" key="5">
    <source>
        <dbReference type="ARBA" id="ARBA00022475"/>
    </source>
</evidence>
<dbReference type="InterPro" id="IPR015943">
    <property type="entry name" value="WD40/YVTN_repeat-like_dom_sf"/>
</dbReference>
<dbReference type="OrthoDB" id="19944at2759"/>
<name>A0A7E6D428_9CHIR</name>
<keyword evidence="6" id="KW-0268">Exocytosis</keyword>
<feature type="compositionally biased region" description="Low complexity" evidence="21">
    <location>
        <begin position="15"/>
        <end position="26"/>
    </location>
</feature>
<evidence type="ECO:0000256" key="19">
    <source>
        <dbReference type="PROSITE-ProRule" id="PRU00221"/>
    </source>
</evidence>
<evidence type="ECO:0000256" key="1">
    <source>
        <dbReference type="ARBA" id="ARBA00004202"/>
    </source>
</evidence>
<dbReference type="Pfam" id="PF08366">
    <property type="entry name" value="LLGL"/>
    <property type="match status" value="1"/>
</dbReference>
<keyword evidence="8" id="KW-0597">Phosphoprotein</keyword>
<dbReference type="SMART" id="SM00320">
    <property type="entry name" value="WD40"/>
    <property type="match status" value="6"/>
</dbReference>
<dbReference type="Gene3D" id="1.20.5.110">
    <property type="match status" value="1"/>
</dbReference>
<comment type="function">
    <text evidence="14">Plays a role in vesicle trafficking and exocytosis inhibition. In pancreatic beta-cells, inhibits insulin secretion probably by interacting with and regulating STX1A and STX4, key t-SNARE proteins involved in the fusion of insulin granules to the plasma membrane. Also plays a role in neurotransmitter release by inhibiting basal acetylcholine release from axon terminals and by preventing synaptic fatigue upon repetitive stimulation. Promotes as well axonal outgrowth.</text>
</comment>
<keyword evidence="4" id="KW-0813">Transport</keyword>
<dbReference type="InterPro" id="IPR019775">
    <property type="entry name" value="WD40_repeat_CS"/>
</dbReference>
<evidence type="ECO:0000256" key="18">
    <source>
        <dbReference type="ARBA" id="ARBA00081590"/>
    </source>
</evidence>
<dbReference type="FunFam" id="1.20.5.110:FF:000001">
    <property type="entry name" value="syntaxin-binding protein 5 isoform X1"/>
    <property type="match status" value="1"/>
</dbReference>
<proteinExistence type="inferred from homology"/>
<dbReference type="GO" id="GO:0006893">
    <property type="term" value="P:Golgi to plasma membrane transport"/>
    <property type="evidence" value="ECO:0007669"/>
    <property type="project" value="TreeGrafter"/>
</dbReference>
<protein>
    <recommendedName>
        <fullName evidence="16">Syntaxin-binding protein 5-like</fullName>
    </recommendedName>
    <alternativeName>
        <fullName evidence="18">Lethal(2) giant larvae protein homolog 4</fullName>
    </alternativeName>
    <alternativeName>
        <fullName evidence="17">Tomosyn-2</fullName>
    </alternativeName>
</protein>
<dbReference type="FunFam" id="2.130.10.10:FF:000521">
    <property type="entry name" value="syntaxin-binding protein 5-like isoform X1"/>
    <property type="match status" value="1"/>
</dbReference>
<evidence type="ECO:0000256" key="7">
    <source>
        <dbReference type="ARBA" id="ARBA00022490"/>
    </source>
</evidence>
<dbReference type="InterPro" id="IPR036322">
    <property type="entry name" value="WD40_repeat_dom_sf"/>
</dbReference>
<dbReference type="InParanoid" id="A0A7E6D428"/>
<evidence type="ECO:0000256" key="10">
    <source>
        <dbReference type="ARBA" id="ARBA00022737"/>
    </source>
</evidence>
<evidence type="ECO:0000256" key="3">
    <source>
        <dbReference type="ARBA" id="ARBA00008070"/>
    </source>
</evidence>
<evidence type="ECO:0000313" key="23">
    <source>
        <dbReference type="Proteomes" id="UP000504628"/>
    </source>
</evidence>
<dbReference type="CTD" id="9515"/>
<feature type="compositionally biased region" description="Low complexity" evidence="21">
    <location>
        <begin position="580"/>
        <end position="599"/>
    </location>
</feature>
<evidence type="ECO:0000259" key="22">
    <source>
        <dbReference type="PROSITE" id="PS50892"/>
    </source>
</evidence>
<dbReference type="InterPro" id="IPR013577">
    <property type="entry name" value="LLGL2"/>
</dbReference>
<dbReference type="InterPro" id="IPR042855">
    <property type="entry name" value="V_SNARE_CC"/>
</dbReference>
<dbReference type="Pfam" id="PF00400">
    <property type="entry name" value="WD40"/>
    <property type="match status" value="1"/>
</dbReference>
<evidence type="ECO:0000256" key="21">
    <source>
        <dbReference type="SAM" id="MobiDB-lite"/>
    </source>
</evidence>
<dbReference type="AlphaFoldDB" id="A0A7E6D428"/>
<dbReference type="Gene3D" id="2.130.10.10">
    <property type="entry name" value="YVTN repeat-like/Quinoprotein amine dehydrogenase"/>
    <property type="match status" value="2"/>
</dbReference>
<dbReference type="GO" id="GO:0005886">
    <property type="term" value="C:plasma membrane"/>
    <property type="evidence" value="ECO:0007669"/>
    <property type="project" value="UniProtKB-SubCell"/>
</dbReference>
<dbReference type="PANTHER" id="PTHR10241:SF19">
    <property type="entry name" value="SYNTAXIN-BINDING PROTEIN 5-LIKE"/>
    <property type="match status" value="1"/>
</dbReference>
<evidence type="ECO:0000256" key="20">
    <source>
        <dbReference type="PROSITE-ProRule" id="PRU00290"/>
    </source>
</evidence>
<gene>
    <name evidence="24" type="primary">STXBP5L</name>
</gene>
<evidence type="ECO:0000256" key="17">
    <source>
        <dbReference type="ARBA" id="ARBA00075852"/>
    </source>
</evidence>
<keyword evidence="10" id="KW-0677">Repeat</keyword>
<reference evidence="24" key="1">
    <citation type="submission" date="2025-08" db="UniProtKB">
        <authorList>
            <consortium name="RefSeq"/>
        </authorList>
    </citation>
    <scope>IDENTIFICATION</scope>
    <source>
        <tissue evidence="24">Muscle</tissue>
    </source>
</reference>
<dbReference type="InterPro" id="IPR001680">
    <property type="entry name" value="WD40_rpt"/>
</dbReference>
<evidence type="ECO:0000256" key="13">
    <source>
        <dbReference type="ARBA" id="ARBA00023136"/>
    </source>
</evidence>
<dbReference type="GO" id="GO:0015031">
    <property type="term" value="P:protein transport"/>
    <property type="evidence" value="ECO:0007669"/>
    <property type="project" value="UniProtKB-KW"/>
</dbReference>
<dbReference type="GO" id="GO:0031201">
    <property type="term" value="C:SNARE complex"/>
    <property type="evidence" value="ECO:0007669"/>
    <property type="project" value="TreeGrafter"/>
</dbReference>